<comment type="caution">
    <text evidence="3">The sequence shown here is derived from an EMBL/GenBank/DDBJ whole genome shotgun (WGS) entry which is preliminary data.</text>
</comment>
<dbReference type="SUPFAM" id="SSF51182">
    <property type="entry name" value="RmlC-like cupins"/>
    <property type="match status" value="1"/>
</dbReference>
<evidence type="ECO:0000256" key="1">
    <source>
        <dbReference type="ARBA" id="ARBA00023125"/>
    </source>
</evidence>
<proteinExistence type="predicted"/>
<dbReference type="InterPro" id="IPR001387">
    <property type="entry name" value="Cro/C1-type_HTH"/>
</dbReference>
<dbReference type="Pfam" id="PF07883">
    <property type="entry name" value="Cupin_2"/>
    <property type="match status" value="1"/>
</dbReference>
<keyword evidence="1 3" id="KW-0238">DNA-binding</keyword>
<dbReference type="Gene3D" id="2.60.120.10">
    <property type="entry name" value="Jelly Rolls"/>
    <property type="match status" value="1"/>
</dbReference>
<dbReference type="AlphaFoldDB" id="A0A1X1D637"/>
<dbReference type="PROSITE" id="PS50943">
    <property type="entry name" value="HTH_CROC1"/>
    <property type="match status" value="1"/>
</dbReference>
<feature type="domain" description="HTH cro/C1-type" evidence="2">
    <location>
        <begin position="5"/>
        <end position="59"/>
    </location>
</feature>
<dbReference type="InterPro" id="IPR050807">
    <property type="entry name" value="TransReg_Diox_bact_type"/>
</dbReference>
<reference evidence="3 4" key="1">
    <citation type="journal article" date="2017" name="Antonie Van Leeuwenhoek">
        <title>Phylogenomic resolution of the bacterial genus Pantoea and its relationship with Erwinia and Tatumella.</title>
        <authorList>
            <person name="Palmer M."/>
            <person name="Steenkamp E.T."/>
            <person name="Coetzee M.P."/>
            <person name="Chan W.Y."/>
            <person name="van Zyl E."/>
            <person name="De Maayer P."/>
            <person name="Coutinho T.A."/>
            <person name="Blom J."/>
            <person name="Smits T.H."/>
            <person name="Duffy B."/>
            <person name="Venter S.N."/>
        </authorList>
    </citation>
    <scope>NUCLEOTIDE SEQUENCE [LARGE SCALE GENOMIC DNA]</scope>
    <source>
        <strain evidence="3 4">LMG 26275</strain>
    </source>
</reference>
<accession>A0A1X1D637</accession>
<evidence type="ECO:0000259" key="2">
    <source>
        <dbReference type="PROSITE" id="PS50943"/>
    </source>
</evidence>
<dbReference type="GO" id="GO:0003677">
    <property type="term" value="F:DNA binding"/>
    <property type="evidence" value="ECO:0007669"/>
    <property type="project" value="UniProtKB-KW"/>
</dbReference>
<dbReference type="SMART" id="SM00530">
    <property type="entry name" value="HTH_XRE"/>
    <property type="match status" value="1"/>
</dbReference>
<dbReference type="InterPro" id="IPR010982">
    <property type="entry name" value="Lambda_DNA-bd_dom_sf"/>
</dbReference>
<protein>
    <submittedName>
        <fullName evidence="3">DNA-binding protein</fullName>
    </submittedName>
</protein>
<dbReference type="InterPro" id="IPR013096">
    <property type="entry name" value="Cupin_2"/>
</dbReference>
<gene>
    <name evidence="3" type="ORF">HA51_03010</name>
</gene>
<dbReference type="InterPro" id="IPR014710">
    <property type="entry name" value="RmlC-like_jellyroll"/>
</dbReference>
<dbReference type="Gene3D" id="1.10.260.40">
    <property type="entry name" value="lambda repressor-like DNA-binding domains"/>
    <property type="match status" value="1"/>
</dbReference>
<dbReference type="CDD" id="cd00093">
    <property type="entry name" value="HTH_XRE"/>
    <property type="match status" value="1"/>
</dbReference>
<evidence type="ECO:0000313" key="4">
    <source>
        <dbReference type="Proteomes" id="UP000193558"/>
    </source>
</evidence>
<dbReference type="PANTHER" id="PTHR46797:SF1">
    <property type="entry name" value="METHYLPHOSPHONATE SYNTHASE"/>
    <property type="match status" value="1"/>
</dbReference>
<dbReference type="OrthoDB" id="9814751at2"/>
<dbReference type="GO" id="GO:0005829">
    <property type="term" value="C:cytosol"/>
    <property type="evidence" value="ECO:0007669"/>
    <property type="project" value="TreeGrafter"/>
</dbReference>
<dbReference type="SUPFAM" id="SSF47413">
    <property type="entry name" value="lambda repressor-like DNA-binding domains"/>
    <property type="match status" value="1"/>
</dbReference>
<dbReference type="CDD" id="cd02209">
    <property type="entry name" value="cupin_XRE_C"/>
    <property type="match status" value="1"/>
</dbReference>
<dbReference type="GO" id="GO:0003700">
    <property type="term" value="F:DNA-binding transcription factor activity"/>
    <property type="evidence" value="ECO:0007669"/>
    <property type="project" value="TreeGrafter"/>
</dbReference>
<dbReference type="EMBL" id="MLFR01000001">
    <property type="protein sequence ID" value="ORM72040.1"/>
    <property type="molecule type" value="Genomic_DNA"/>
</dbReference>
<dbReference type="Pfam" id="PF01381">
    <property type="entry name" value="HTH_3"/>
    <property type="match status" value="1"/>
</dbReference>
<sequence>MNIHMKVLRKKLGVSLDALAIKTGMTKSYLSKVERGLSKPSIATALKLSQALNVSVEELFCVDEADQQAYSLVRGDDRQRLASNSEGDESAYVVLTKQVGKRKQLPFMLYPDAEYSGKAFKEHFGEEFMFVHKGTIEVDFDNELITLHCGDSLAFHGQKPHRIRSLGEVQAEVLVVINTEE</sequence>
<dbReference type="PANTHER" id="PTHR46797">
    <property type="entry name" value="HTH-TYPE TRANSCRIPTIONAL REGULATOR"/>
    <property type="match status" value="1"/>
</dbReference>
<dbReference type="Proteomes" id="UP000193558">
    <property type="component" value="Unassembled WGS sequence"/>
</dbReference>
<organism evidence="3 4">
    <name type="scientific">Pantoea rwandensis</name>
    <dbReference type="NCBI Taxonomy" id="1076550"/>
    <lineage>
        <taxon>Bacteria</taxon>
        <taxon>Pseudomonadati</taxon>
        <taxon>Pseudomonadota</taxon>
        <taxon>Gammaproteobacteria</taxon>
        <taxon>Enterobacterales</taxon>
        <taxon>Erwiniaceae</taxon>
        <taxon>Pantoea</taxon>
    </lineage>
</organism>
<dbReference type="InterPro" id="IPR011051">
    <property type="entry name" value="RmlC_Cupin_sf"/>
</dbReference>
<name>A0A1X1D637_9GAMM</name>
<evidence type="ECO:0000313" key="3">
    <source>
        <dbReference type="EMBL" id="ORM72040.1"/>
    </source>
</evidence>